<keyword evidence="4" id="KW-1185">Reference proteome</keyword>
<feature type="compositionally biased region" description="Basic residues" evidence="1">
    <location>
        <begin position="123"/>
        <end position="137"/>
    </location>
</feature>
<comment type="caution">
    <text evidence="3">The sequence shown here is derived from an EMBL/GenBank/DDBJ whole genome shotgun (WGS) entry which is preliminary data.</text>
</comment>
<feature type="compositionally biased region" description="Polar residues" evidence="1">
    <location>
        <begin position="293"/>
        <end position="305"/>
    </location>
</feature>
<feature type="region of interest" description="Disordered" evidence="1">
    <location>
        <begin position="109"/>
        <end position="184"/>
    </location>
</feature>
<dbReference type="PANTHER" id="PTHR47086">
    <property type="entry name" value="BTB DOMAIN-CONTAINING PROTEIN"/>
    <property type="match status" value="1"/>
</dbReference>
<evidence type="ECO:0000256" key="1">
    <source>
        <dbReference type="SAM" id="MobiDB-lite"/>
    </source>
</evidence>
<protein>
    <recommendedName>
        <fullName evidence="2">ZSWIM3 N-terminal domain-containing protein</fullName>
    </recommendedName>
</protein>
<name>A0AAE1EJ48_PETCI</name>
<evidence type="ECO:0000313" key="3">
    <source>
        <dbReference type="EMBL" id="KAK3854009.1"/>
    </source>
</evidence>
<sequence>MLKVGSKFYTFDELSKRLEEFQELERVQLWVRDSRTVVAAAKRARRKSLNPALKYAELTYSCVFGGRRPSDQTKIHNQTSAGGCPFKVRLSTSNDGQALVVKEICHDHNHEPGKKLHEEPRRLYKKTQSRTTVRKPVRYIVNKQQQQQQRANNNNKTTKSTSSSNRSDQQQQQQLESTTTTTAATTTTTHVVEVIQLDSPDHIDTPDHLRGSPDLVSTSYDQLGSLNNSVDQYAYLPPSPISPSLSSGCPVDCEEDERLEPILDLEEALEEALGDLDSVGSMDVDTSLRLANPNNIGGSIGDSQTNNNHNSNNNNDGATSDDSYTNTNNHTIANTTTDPPPAKRHRGRPRKQSLTGSMFENNNNNNSNTVMLDIPDLDFSLSDLMDFDVYLF</sequence>
<dbReference type="AlphaFoldDB" id="A0AAE1EJ48"/>
<feature type="domain" description="ZSWIM3 N-terminal" evidence="2">
    <location>
        <begin position="2"/>
        <end position="110"/>
    </location>
</feature>
<feature type="compositionally biased region" description="Basic and acidic residues" evidence="1">
    <location>
        <begin position="109"/>
        <end position="122"/>
    </location>
</feature>
<evidence type="ECO:0000259" key="2">
    <source>
        <dbReference type="Pfam" id="PF21599"/>
    </source>
</evidence>
<feature type="compositionally biased region" description="Basic residues" evidence="1">
    <location>
        <begin position="342"/>
        <end position="351"/>
    </location>
</feature>
<feature type="compositionally biased region" description="Low complexity" evidence="1">
    <location>
        <begin position="142"/>
        <end position="184"/>
    </location>
</feature>
<feature type="region of interest" description="Disordered" evidence="1">
    <location>
        <begin position="293"/>
        <end position="367"/>
    </location>
</feature>
<dbReference type="EMBL" id="JAWQEG010006741">
    <property type="protein sequence ID" value="KAK3854009.1"/>
    <property type="molecule type" value="Genomic_DNA"/>
</dbReference>
<evidence type="ECO:0000313" key="4">
    <source>
        <dbReference type="Proteomes" id="UP001286313"/>
    </source>
</evidence>
<feature type="compositionally biased region" description="Low complexity" evidence="1">
    <location>
        <begin position="306"/>
        <end position="315"/>
    </location>
</feature>
<feature type="compositionally biased region" description="Low complexity" evidence="1">
    <location>
        <begin position="325"/>
        <end position="337"/>
    </location>
</feature>
<dbReference type="Pfam" id="PF21599">
    <property type="entry name" value="ZSWIM3_N"/>
    <property type="match status" value="1"/>
</dbReference>
<accession>A0AAE1EJ48</accession>
<dbReference type="InterPro" id="IPR040854">
    <property type="entry name" value="ZSWIM9"/>
</dbReference>
<gene>
    <name evidence="3" type="ORF">Pcinc_039481</name>
</gene>
<reference evidence="3" key="1">
    <citation type="submission" date="2023-10" db="EMBL/GenBank/DDBJ databases">
        <title>Genome assemblies of two species of porcelain crab, Petrolisthes cinctipes and Petrolisthes manimaculis (Anomura: Porcellanidae).</title>
        <authorList>
            <person name="Angst P."/>
        </authorList>
    </citation>
    <scope>NUCLEOTIDE SEQUENCE</scope>
    <source>
        <strain evidence="3">PB745_01</strain>
        <tissue evidence="3">Gill</tissue>
    </source>
</reference>
<dbReference type="InterPro" id="IPR048325">
    <property type="entry name" value="ZSWIM3_N"/>
</dbReference>
<organism evidence="3 4">
    <name type="scientific">Petrolisthes cinctipes</name>
    <name type="common">Flat porcelain crab</name>
    <dbReference type="NCBI Taxonomy" id="88211"/>
    <lineage>
        <taxon>Eukaryota</taxon>
        <taxon>Metazoa</taxon>
        <taxon>Ecdysozoa</taxon>
        <taxon>Arthropoda</taxon>
        <taxon>Crustacea</taxon>
        <taxon>Multicrustacea</taxon>
        <taxon>Malacostraca</taxon>
        <taxon>Eumalacostraca</taxon>
        <taxon>Eucarida</taxon>
        <taxon>Decapoda</taxon>
        <taxon>Pleocyemata</taxon>
        <taxon>Anomura</taxon>
        <taxon>Galatheoidea</taxon>
        <taxon>Porcellanidae</taxon>
        <taxon>Petrolisthes</taxon>
    </lineage>
</organism>
<proteinExistence type="predicted"/>
<dbReference type="PANTHER" id="PTHR47086:SF4">
    <property type="entry name" value="BTB DOMAIN-CONTAINING PROTEIN"/>
    <property type="match status" value="1"/>
</dbReference>
<dbReference type="Proteomes" id="UP001286313">
    <property type="component" value="Unassembled WGS sequence"/>
</dbReference>